<gene>
    <name evidence="1" type="ORF">COCCU_02750</name>
</gene>
<dbReference type="EMBL" id="CP046455">
    <property type="protein sequence ID" value="QGU06504.1"/>
    <property type="molecule type" value="Genomic_DNA"/>
</dbReference>
<dbReference type="KEGG" id="cok:COCCU_02750"/>
<dbReference type="Pfam" id="PF10009">
    <property type="entry name" value="DUF2252"/>
    <property type="match status" value="1"/>
</dbReference>
<keyword evidence="2" id="KW-1185">Reference proteome</keyword>
<dbReference type="AlphaFoldDB" id="A0A6B8VYV1"/>
<dbReference type="RefSeq" id="WP_197088418.1">
    <property type="nucleotide sequence ID" value="NZ_CP046455.1"/>
</dbReference>
<proteinExistence type="predicted"/>
<accession>A0A6B8VYV1</accession>
<evidence type="ECO:0000313" key="2">
    <source>
        <dbReference type="Proteomes" id="UP000424462"/>
    </source>
</evidence>
<dbReference type="Proteomes" id="UP000424462">
    <property type="component" value="Chromosome"/>
</dbReference>
<protein>
    <submittedName>
        <fullName evidence="1">Uncharacterized protein</fullName>
    </submittedName>
</protein>
<reference evidence="1 2" key="1">
    <citation type="submission" date="2019-11" db="EMBL/GenBank/DDBJ databases">
        <title>Complete genome sequence of Corynebacterium kalinowskii 1959, a novel Corynebacterium species isolated from soil of a small paddock in Vilsendorf, Germany.</title>
        <authorList>
            <person name="Schaffert L."/>
            <person name="Ruwe M."/>
            <person name="Milse J."/>
            <person name="Hanuschka K."/>
            <person name="Ortseifen V."/>
            <person name="Droste J."/>
            <person name="Brandt D."/>
            <person name="Schlueter L."/>
            <person name="Kutter Y."/>
            <person name="Vinke S."/>
            <person name="Viehoefer P."/>
            <person name="Jacob L."/>
            <person name="Luebke N.-C."/>
            <person name="Schulte-Berndt E."/>
            <person name="Hain C."/>
            <person name="Linder M."/>
            <person name="Schmidt P."/>
            <person name="Wollenschlaeger L."/>
            <person name="Luttermann T."/>
            <person name="Thieme E."/>
            <person name="Hassa J."/>
            <person name="Haak M."/>
            <person name="Wittchen M."/>
            <person name="Mentz A."/>
            <person name="Persicke M."/>
            <person name="Busche T."/>
            <person name="Ruckert C."/>
        </authorList>
    </citation>
    <scope>NUCLEOTIDE SEQUENCE [LARGE SCALE GENOMIC DNA]</scope>
    <source>
        <strain evidence="1 2">2039</strain>
    </source>
</reference>
<name>A0A6B8VYV1_9CORY</name>
<dbReference type="InterPro" id="IPR018721">
    <property type="entry name" value="DUF2252"/>
</dbReference>
<evidence type="ECO:0000313" key="1">
    <source>
        <dbReference type="EMBL" id="QGU06504.1"/>
    </source>
</evidence>
<sequence>MLILQVKQALRSALEEYGGCPQPDALRDMTEDTGEGARMVGLQRILQAYSDPFLGHLLSGPSGRSFYVRQYHDMKGSGELEILNGTSFNGYAVAWGRHPGLVQCI</sequence>
<organism evidence="1 2">
    <name type="scientific">Corynebacterium occultum</name>
    <dbReference type="NCBI Taxonomy" id="2675219"/>
    <lineage>
        <taxon>Bacteria</taxon>
        <taxon>Bacillati</taxon>
        <taxon>Actinomycetota</taxon>
        <taxon>Actinomycetes</taxon>
        <taxon>Mycobacteriales</taxon>
        <taxon>Corynebacteriaceae</taxon>
        <taxon>Corynebacterium</taxon>
    </lineage>
</organism>